<evidence type="ECO:0000256" key="8">
    <source>
        <dbReference type="SAM" id="SignalP"/>
    </source>
</evidence>
<dbReference type="SUPFAM" id="SSF56954">
    <property type="entry name" value="Outer membrane efflux proteins (OEP)"/>
    <property type="match status" value="1"/>
</dbReference>
<dbReference type="GO" id="GO:0015562">
    <property type="term" value="F:efflux transmembrane transporter activity"/>
    <property type="evidence" value="ECO:0007669"/>
    <property type="project" value="InterPro"/>
</dbReference>
<evidence type="ECO:0000256" key="6">
    <source>
        <dbReference type="ARBA" id="ARBA00023136"/>
    </source>
</evidence>
<evidence type="ECO:0000256" key="1">
    <source>
        <dbReference type="ARBA" id="ARBA00004442"/>
    </source>
</evidence>
<dbReference type="GO" id="GO:0009279">
    <property type="term" value="C:cell outer membrane"/>
    <property type="evidence" value="ECO:0007669"/>
    <property type="project" value="UniProtKB-SubCell"/>
</dbReference>
<dbReference type="InterPro" id="IPR051906">
    <property type="entry name" value="TolC-like"/>
</dbReference>
<evidence type="ECO:0000313" key="10">
    <source>
        <dbReference type="Proteomes" id="UP000028702"/>
    </source>
</evidence>
<dbReference type="Pfam" id="PF02321">
    <property type="entry name" value="OEP"/>
    <property type="match status" value="2"/>
</dbReference>
<gene>
    <name evidence="9" type="ORF">M2A_0513</name>
</gene>
<accession>A0A081B7J6</accession>
<name>A0A081B7J6_9HYPH</name>
<dbReference type="Proteomes" id="UP000028702">
    <property type="component" value="Unassembled WGS sequence"/>
</dbReference>
<dbReference type="STRING" id="1333998.M2A_0513"/>
<dbReference type="RefSeq" id="WP_052379147.1">
    <property type="nucleotide sequence ID" value="NZ_BBIO01000002.1"/>
</dbReference>
<dbReference type="PANTHER" id="PTHR30026">
    <property type="entry name" value="OUTER MEMBRANE PROTEIN TOLC"/>
    <property type="match status" value="1"/>
</dbReference>
<dbReference type="eggNOG" id="COG1538">
    <property type="taxonomic scope" value="Bacteria"/>
</dbReference>
<dbReference type="InterPro" id="IPR010130">
    <property type="entry name" value="T1SS_OMP_TolC"/>
</dbReference>
<evidence type="ECO:0000256" key="4">
    <source>
        <dbReference type="ARBA" id="ARBA00022452"/>
    </source>
</evidence>
<keyword evidence="10" id="KW-1185">Reference proteome</keyword>
<dbReference type="EMBL" id="BBIO01000002">
    <property type="protein sequence ID" value="GAK44014.1"/>
    <property type="molecule type" value="Genomic_DNA"/>
</dbReference>
<evidence type="ECO:0000256" key="2">
    <source>
        <dbReference type="ARBA" id="ARBA00007613"/>
    </source>
</evidence>
<comment type="caution">
    <text evidence="9">The sequence shown here is derived from an EMBL/GenBank/DDBJ whole genome shotgun (WGS) entry which is preliminary data.</text>
</comment>
<keyword evidence="8" id="KW-0732">Signal</keyword>
<evidence type="ECO:0000313" key="9">
    <source>
        <dbReference type="EMBL" id="GAK44014.1"/>
    </source>
</evidence>
<dbReference type="InterPro" id="IPR003423">
    <property type="entry name" value="OMP_efflux"/>
</dbReference>
<evidence type="ECO:0000256" key="7">
    <source>
        <dbReference type="ARBA" id="ARBA00023237"/>
    </source>
</evidence>
<feature type="signal peptide" evidence="8">
    <location>
        <begin position="1"/>
        <end position="34"/>
    </location>
</feature>
<feature type="chain" id="PRO_5001754841" evidence="8">
    <location>
        <begin position="35"/>
        <end position="468"/>
    </location>
</feature>
<keyword evidence="7" id="KW-0998">Cell outer membrane</keyword>
<keyword evidence="5" id="KW-0812">Transmembrane</keyword>
<keyword evidence="4" id="KW-1134">Transmembrane beta strand</keyword>
<dbReference type="AlphaFoldDB" id="A0A081B7J6"/>
<dbReference type="Gene3D" id="1.20.1600.10">
    <property type="entry name" value="Outer membrane efflux proteins (OEP)"/>
    <property type="match status" value="1"/>
</dbReference>
<evidence type="ECO:0000256" key="5">
    <source>
        <dbReference type="ARBA" id="ARBA00022692"/>
    </source>
</evidence>
<dbReference type="GO" id="GO:1990281">
    <property type="term" value="C:efflux pump complex"/>
    <property type="evidence" value="ECO:0007669"/>
    <property type="project" value="TreeGrafter"/>
</dbReference>
<proteinExistence type="inferred from homology"/>
<keyword evidence="3" id="KW-0813">Transport</keyword>
<sequence>MMRTTFKGTRRKPLIGLMGATFLVSQAWCLPASAESLYDAMAAAYNSNPALAAERARLRATDEGVAQAKAGWRPTITATGTVGTVETDTDSAVPIPQFGGKQTVDPITGAVNVTQPLFRGGQTIYGTRRAKESVMAGRENLRNAEQNTLLDAVTAYMDVLRDQAVVELRKKNVAVLRRQLEAAQDRFNVGEITRTDVAQSEARLSLSQSNLIQAEANLTASRAAYQRVIGHAPASLDPPPALPAFPESEAASIEIARANNPVLQAARHAERAADHAIDAAKGTLFPQVSLEAGYTHAEEPSSTTARQDETRVTGRLTIPLYQAGAEYSRVREAKQIHAQNRLQVADTLRQVDESVQNAWEQYRASKAVIRSSTEQVNANEIALDGVRQEEQVGARTTLDVLDAEQELLDSQVQLVSAQRNEYVAGFSLLAAIGGLSVDQIGLDVERYDPQRNYEQVADKWIGWGIEDE</sequence>
<dbReference type="NCBIfam" id="TIGR01844">
    <property type="entry name" value="type_I_sec_TolC"/>
    <property type="match status" value="1"/>
</dbReference>
<comment type="similarity">
    <text evidence="2">Belongs to the outer membrane factor (OMF) (TC 1.B.17) family.</text>
</comment>
<protein>
    <submittedName>
        <fullName evidence="9">TolC family type I secretion outer membrane protein</fullName>
    </submittedName>
</protein>
<organism evidence="9 10">
    <name type="scientific">Tepidicaulis marinus</name>
    <dbReference type="NCBI Taxonomy" id="1333998"/>
    <lineage>
        <taxon>Bacteria</taxon>
        <taxon>Pseudomonadati</taxon>
        <taxon>Pseudomonadota</taxon>
        <taxon>Alphaproteobacteria</taxon>
        <taxon>Hyphomicrobiales</taxon>
        <taxon>Parvibaculaceae</taxon>
        <taxon>Tepidicaulis</taxon>
    </lineage>
</organism>
<dbReference type="GO" id="GO:0015288">
    <property type="term" value="F:porin activity"/>
    <property type="evidence" value="ECO:0007669"/>
    <property type="project" value="TreeGrafter"/>
</dbReference>
<evidence type="ECO:0000256" key="3">
    <source>
        <dbReference type="ARBA" id="ARBA00022448"/>
    </source>
</evidence>
<dbReference type="PANTHER" id="PTHR30026:SF22">
    <property type="entry name" value="OUTER MEMBRANE EFFLUX PROTEIN"/>
    <property type="match status" value="1"/>
</dbReference>
<comment type="subcellular location">
    <subcellularLocation>
        <location evidence="1">Cell outer membrane</location>
    </subcellularLocation>
</comment>
<keyword evidence="6" id="KW-0472">Membrane</keyword>
<reference evidence="9 10" key="1">
    <citation type="submission" date="2014-07" db="EMBL/GenBank/DDBJ databases">
        <title>Tepidicaulis marinum gen. nov., sp. nov., a novel marine bacterium denitrifying nitrate to nitrous oxide strictly under microaerobic conditions.</title>
        <authorList>
            <person name="Takeuchi M."/>
            <person name="Yamagishi T."/>
            <person name="Kamagata Y."/>
            <person name="Oshima K."/>
            <person name="Hattori M."/>
            <person name="Katayama T."/>
            <person name="Hanada S."/>
            <person name="Tamaki H."/>
            <person name="Marumo K."/>
            <person name="Maeda H."/>
            <person name="Nedachi M."/>
            <person name="Iwasaki W."/>
            <person name="Suwa Y."/>
            <person name="Sakata S."/>
        </authorList>
    </citation>
    <scope>NUCLEOTIDE SEQUENCE [LARGE SCALE GENOMIC DNA]</scope>
    <source>
        <strain evidence="9 10">MA2</strain>
    </source>
</reference>